<comment type="caution">
    <text evidence="12">The sequence shown here is derived from an EMBL/GenBank/DDBJ whole genome shotgun (WGS) entry which is preliminary data.</text>
</comment>
<dbReference type="GO" id="GO:0008289">
    <property type="term" value="F:lipid binding"/>
    <property type="evidence" value="ECO:0007669"/>
    <property type="project" value="UniProtKB-KW"/>
</dbReference>
<keyword evidence="5" id="KW-0445">Lipid transport</keyword>
<dbReference type="GO" id="GO:0015914">
    <property type="term" value="P:phospholipid transport"/>
    <property type="evidence" value="ECO:0007669"/>
    <property type="project" value="TreeGrafter"/>
</dbReference>
<evidence type="ECO:0000256" key="2">
    <source>
        <dbReference type="ARBA" id="ARBA00022448"/>
    </source>
</evidence>
<dbReference type="GO" id="GO:0005789">
    <property type="term" value="C:endoplasmic reticulum membrane"/>
    <property type="evidence" value="ECO:0007669"/>
    <property type="project" value="UniProtKB-SubCell"/>
</dbReference>
<evidence type="ECO:0000256" key="6">
    <source>
        <dbReference type="ARBA" id="ARBA00023121"/>
    </source>
</evidence>
<keyword evidence="4 9" id="KW-0256">Endoplasmic reticulum</keyword>
<dbReference type="Proteomes" id="UP000298030">
    <property type="component" value="Unassembled WGS sequence"/>
</dbReference>
<dbReference type="CDD" id="cd21672">
    <property type="entry name" value="SMP_Mdm12"/>
    <property type="match status" value="1"/>
</dbReference>
<feature type="region of interest" description="Disordered" evidence="10">
    <location>
        <begin position="68"/>
        <end position="137"/>
    </location>
</feature>
<dbReference type="PANTHER" id="PTHR28204">
    <property type="entry name" value="MITOCHONDRIAL DISTRIBUTION AND MORPHOLOGY PROTEIN 12"/>
    <property type="match status" value="1"/>
</dbReference>
<evidence type="ECO:0000259" key="11">
    <source>
        <dbReference type="PROSITE" id="PS51847"/>
    </source>
</evidence>
<feature type="domain" description="SMP-LTD" evidence="11">
    <location>
        <begin position="1"/>
        <end position="296"/>
    </location>
</feature>
<dbReference type="AlphaFoldDB" id="A0A4Y7SWI7"/>
<feature type="compositionally biased region" description="Pro residues" evidence="10">
    <location>
        <begin position="122"/>
        <end position="133"/>
    </location>
</feature>
<evidence type="ECO:0000256" key="4">
    <source>
        <dbReference type="ARBA" id="ARBA00022824"/>
    </source>
</evidence>
<evidence type="ECO:0000256" key="9">
    <source>
        <dbReference type="HAMAP-Rule" id="MF_03104"/>
    </source>
</evidence>
<organism evidence="12 13">
    <name type="scientific">Coprinellus micaceus</name>
    <name type="common">Glistening ink-cap mushroom</name>
    <name type="synonym">Coprinus micaceus</name>
    <dbReference type="NCBI Taxonomy" id="71717"/>
    <lineage>
        <taxon>Eukaryota</taxon>
        <taxon>Fungi</taxon>
        <taxon>Dikarya</taxon>
        <taxon>Basidiomycota</taxon>
        <taxon>Agaricomycotina</taxon>
        <taxon>Agaricomycetes</taxon>
        <taxon>Agaricomycetidae</taxon>
        <taxon>Agaricales</taxon>
        <taxon>Agaricineae</taxon>
        <taxon>Psathyrellaceae</taxon>
        <taxon>Coprinellus</taxon>
    </lineage>
</organism>
<dbReference type="InterPro" id="IPR027532">
    <property type="entry name" value="Mdm12"/>
</dbReference>
<evidence type="ECO:0000313" key="13">
    <source>
        <dbReference type="Proteomes" id="UP000298030"/>
    </source>
</evidence>
<dbReference type="Pfam" id="PF26544">
    <property type="entry name" value="Mdm12"/>
    <property type="match status" value="1"/>
</dbReference>
<dbReference type="STRING" id="71717.A0A4Y7SWI7"/>
<evidence type="ECO:0000256" key="1">
    <source>
        <dbReference type="ARBA" id="ARBA00004370"/>
    </source>
</evidence>
<sequence length="298" mass="33131">MSIDLEWAKLDSSLATYVVTVLNKQLSVAERPSFIGPIEVTSLDFGSNSPDVELVDLRDIYRDFLDDSDDDSEDGLISGAPVKVTEGADDDDGFEWVSRRAAGREDPLPPSMTTSAEQQSPSPAPPQEPPQNPHPNLQLHFLVNWQSNLRITISTSLLINYPSPMFMSLPIKLSVTGIEFSGEVAVAYEGERRRIHLCILDELDPYGPAGDRPKRESPLSGVPPELDEDEIPTKPSKPLPVGQRLLPSIVIESEIGQQDKHVLKNVTRIERFIQDVIRKTVEEELVFPNFHTLVMGDQ</sequence>
<reference evidence="12 13" key="1">
    <citation type="journal article" date="2019" name="Nat. Ecol. Evol.">
        <title>Megaphylogeny resolves global patterns of mushroom evolution.</title>
        <authorList>
            <person name="Varga T."/>
            <person name="Krizsan K."/>
            <person name="Foldi C."/>
            <person name="Dima B."/>
            <person name="Sanchez-Garcia M."/>
            <person name="Sanchez-Ramirez S."/>
            <person name="Szollosi G.J."/>
            <person name="Szarkandi J.G."/>
            <person name="Papp V."/>
            <person name="Albert L."/>
            <person name="Andreopoulos W."/>
            <person name="Angelini C."/>
            <person name="Antonin V."/>
            <person name="Barry K.W."/>
            <person name="Bougher N.L."/>
            <person name="Buchanan P."/>
            <person name="Buyck B."/>
            <person name="Bense V."/>
            <person name="Catcheside P."/>
            <person name="Chovatia M."/>
            <person name="Cooper J."/>
            <person name="Damon W."/>
            <person name="Desjardin D."/>
            <person name="Finy P."/>
            <person name="Geml J."/>
            <person name="Haridas S."/>
            <person name="Hughes K."/>
            <person name="Justo A."/>
            <person name="Karasinski D."/>
            <person name="Kautmanova I."/>
            <person name="Kiss B."/>
            <person name="Kocsube S."/>
            <person name="Kotiranta H."/>
            <person name="LaButti K.M."/>
            <person name="Lechner B.E."/>
            <person name="Liimatainen K."/>
            <person name="Lipzen A."/>
            <person name="Lukacs Z."/>
            <person name="Mihaltcheva S."/>
            <person name="Morgado L.N."/>
            <person name="Niskanen T."/>
            <person name="Noordeloos M.E."/>
            <person name="Ohm R.A."/>
            <person name="Ortiz-Santana B."/>
            <person name="Ovrebo C."/>
            <person name="Racz N."/>
            <person name="Riley R."/>
            <person name="Savchenko A."/>
            <person name="Shiryaev A."/>
            <person name="Soop K."/>
            <person name="Spirin V."/>
            <person name="Szebenyi C."/>
            <person name="Tomsovsky M."/>
            <person name="Tulloss R.E."/>
            <person name="Uehling J."/>
            <person name="Grigoriev I.V."/>
            <person name="Vagvolgyi C."/>
            <person name="Papp T."/>
            <person name="Martin F.M."/>
            <person name="Miettinen O."/>
            <person name="Hibbett D.S."/>
            <person name="Nagy L.G."/>
        </authorList>
    </citation>
    <scope>NUCLEOTIDE SEQUENCE [LARGE SCALE GENOMIC DNA]</scope>
    <source>
        <strain evidence="12 13">FP101781</strain>
    </source>
</reference>
<keyword evidence="6" id="KW-0446">Lipid-binding</keyword>
<dbReference type="GO" id="GO:0032865">
    <property type="term" value="C:ERMES complex"/>
    <property type="evidence" value="ECO:0007669"/>
    <property type="project" value="UniProtKB-UniRule"/>
</dbReference>
<dbReference type="GO" id="GO:1990456">
    <property type="term" value="P:mitochondrion-endoplasmic reticulum membrane tethering"/>
    <property type="evidence" value="ECO:0007669"/>
    <property type="project" value="TreeGrafter"/>
</dbReference>
<dbReference type="GO" id="GO:0045040">
    <property type="term" value="P:protein insertion into mitochondrial outer membrane"/>
    <property type="evidence" value="ECO:0007669"/>
    <property type="project" value="UniProtKB-UniRule"/>
</dbReference>
<accession>A0A4Y7SWI7</accession>
<dbReference type="OrthoDB" id="3356905at2759"/>
<dbReference type="HAMAP" id="MF_03104">
    <property type="entry name" value="Mdm12"/>
    <property type="match status" value="1"/>
</dbReference>
<comment type="subcellular location">
    <subcellularLocation>
        <location evidence="1">Membrane</location>
    </subcellularLocation>
    <subcellularLocation>
        <location evidence="9">Mitochondrion outer membrane</location>
        <topology evidence="9">Peripheral membrane protein</topology>
        <orientation evidence="9">Cytoplasmic side</orientation>
    </subcellularLocation>
    <subcellularLocation>
        <location evidence="9">Endoplasmic reticulum membrane</location>
        <topology evidence="9">Peripheral membrane protein</topology>
        <orientation evidence="9">Cytoplasmic side</orientation>
    </subcellularLocation>
    <text evidence="9">The ERMES/MDM complex localizes to a few discrete foci (around 10 per single cell), that represent mitochondria-endoplasmic reticulum junctions. These foci are often found next to mtDNA nucleoids.</text>
</comment>
<evidence type="ECO:0000256" key="3">
    <source>
        <dbReference type="ARBA" id="ARBA00022787"/>
    </source>
</evidence>
<protein>
    <recommendedName>
        <fullName evidence="9">Mitochondrial distribution and morphology protein 12</fullName>
    </recommendedName>
    <alternativeName>
        <fullName evidence="9">Mitochondrial inheritance component MDM12</fullName>
    </alternativeName>
</protein>
<evidence type="ECO:0000256" key="10">
    <source>
        <dbReference type="SAM" id="MobiDB-lite"/>
    </source>
</evidence>
<evidence type="ECO:0000313" key="12">
    <source>
        <dbReference type="EMBL" id="TEB25984.1"/>
    </source>
</evidence>
<feature type="region of interest" description="Disordered" evidence="10">
    <location>
        <begin position="206"/>
        <end position="240"/>
    </location>
</feature>
<dbReference type="InterPro" id="IPR031468">
    <property type="entry name" value="SMP_LBD"/>
</dbReference>
<dbReference type="EMBL" id="QPFP01000052">
    <property type="protein sequence ID" value="TEB25984.1"/>
    <property type="molecule type" value="Genomic_DNA"/>
</dbReference>
<evidence type="ECO:0000256" key="5">
    <source>
        <dbReference type="ARBA" id="ARBA00023055"/>
    </source>
</evidence>
<dbReference type="PANTHER" id="PTHR28204:SF1">
    <property type="entry name" value="MITOCHONDRIAL DISTRIBUTION AND MORPHOLOGY PROTEIN 12"/>
    <property type="match status" value="1"/>
</dbReference>
<keyword evidence="13" id="KW-1185">Reference proteome</keyword>
<keyword evidence="3 9" id="KW-1000">Mitochondrion outer membrane</keyword>
<dbReference type="PROSITE" id="PS51847">
    <property type="entry name" value="SMP"/>
    <property type="match status" value="1"/>
</dbReference>
<name>A0A4Y7SWI7_COPMI</name>
<evidence type="ECO:0000256" key="8">
    <source>
        <dbReference type="ARBA" id="ARBA00023136"/>
    </source>
</evidence>
<comment type="function">
    <text evidence="9">Component of the ERMES/MDM complex, which serves as a molecular tether to connect the endoplasmic reticulum (ER) and mitochondria. Components of this complex are involved in the control of mitochondrial shape and protein biogenesis, and function in nonvesicular lipid trafficking between the ER and mitochondria. MDM12 is required for the interaction of the ER-resident membrane protein MMM1 and the outer mitochondrial membrane-resident beta-barrel protein MDM10. The MDM12-MMM1 subcomplex functions in the major beta-barrel assembly pathway that is responsible for biogenesis of all mitochondrial outer membrane beta-barrel proteins, and acts in a late step after the SAM complex. The MDM10-MDM12-MMM1 subcomplex further acts in the TOM40-specific pathway after the action of the MDM12-MMM1 complex. Essential for establishing and maintaining the structure of mitochondria and maintenance of mtDNA nucleoids.</text>
</comment>
<gene>
    <name evidence="9" type="primary">MDM12</name>
    <name evidence="12" type="ORF">FA13DRAFT_1636660</name>
</gene>
<keyword evidence="8 9" id="KW-0472">Membrane</keyword>
<comment type="similarity">
    <text evidence="9">Belongs to the MDM12 family.</text>
</comment>
<comment type="subunit">
    <text evidence="9">Component of the ER-mitochondria encounter structure (ERMES) or MDM complex, composed of MMM1, MDM10, MDM12 and MDM34. A MMM1 homodimer associates with one molecule of MDM12 on each side in a pairwise head-to-tail manner, and the SMP-LTD domains of MMM1 and MDM12 generate a continuous hydrophobic tunnel for phospholipid trafficking.</text>
</comment>
<keyword evidence="2" id="KW-0813">Transport</keyword>
<keyword evidence="7 9" id="KW-0496">Mitochondrion</keyword>
<proteinExistence type="inferred from homology"/>
<evidence type="ECO:0000256" key="7">
    <source>
        <dbReference type="ARBA" id="ARBA00023128"/>
    </source>
</evidence>